<feature type="non-terminal residue" evidence="2">
    <location>
        <position position="274"/>
    </location>
</feature>
<keyword evidence="3" id="KW-1185">Reference proteome</keyword>
<dbReference type="PANTHER" id="PTHR11614">
    <property type="entry name" value="PHOSPHOLIPASE-RELATED"/>
    <property type="match status" value="1"/>
</dbReference>
<reference evidence="3" key="1">
    <citation type="submission" date="2016-05" db="EMBL/GenBank/DDBJ databases">
        <title>Comparative genomics of biotechnologically important yeasts.</title>
        <authorList>
            <consortium name="DOE Joint Genome Institute"/>
            <person name="Riley R."/>
            <person name="Haridas S."/>
            <person name="Wolfe K.H."/>
            <person name="Lopes M.R."/>
            <person name="Hittinger C.T."/>
            <person name="Goker M."/>
            <person name="Salamov A."/>
            <person name="Wisecaver J."/>
            <person name="Long T.M."/>
            <person name="Aerts A.L."/>
            <person name="Barry K."/>
            <person name="Choi C."/>
            <person name="Clum A."/>
            <person name="Coughlan A.Y."/>
            <person name="Deshpande S."/>
            <person name="Douglass A.P."/>
            <person name="Hanson S.J."/>
            <person name="Klenk H.-P."/>
            <person name="Labutti K."/>
            <person name="Lapidus A."/>
            <person name="Lindquist E."/>
            <person name="Lipzen A."/>
            <person name="Meier-Kolthoff J.P."/>
            <person name="Ohm R.A."/>
            <person name="Otillar R.P."/>
            <person name="Pangilinan J."/>
            <person name="Peng Y."/>
            <person name="Rokas A."/>
            <person name="Rosa C.A."/>
            <person name="Scheuner C."/>
            <person name="Sibirny A.A."/>
            <person name="Slot J.C."/>
            <person name="Stielow J.B."/>
            <person name="Sun H."/>
            <person name="Kurtzman C.P."/>
            <person name="Blackwell M."/>
            <person name="Grigoriev I.V."/>
            <person name="Jeffries T.W."/>
        </authorList>
    </citation>
    <scope>NUCLEOTIDE SEQUENCE [LARGE SCALE GENOMIC DNA]</scope>
    <source>
        <strain evidence="3">NRRL Y-1933</strain>
    </source>
</reference>
<dbReference type="RefSeq" id="XP_020078214.1">
    <property type="nucleotide sequence ID" value="XM_020223825.1"/>
</dbReference>
<evidence type="ECO:0000313" key="3">
    <source>
        <dbReference type="Proteomes" id="UP000095085"/>
    </source>
</evidence>
<organism evidence="2 3">
    <name type="scientific">Hyphopichia burtonii NRRL Y-1933</name>
    <dbReference type="NCBI Taxonomy" id="984485"/>
    <lineage>
        <taxon>Eukaryota</taxon>
        <taxon>Fungi</taxon>
        <taxon>Dikarya</taxon>
        <taxon>Ascomycota</taxon>
        <taxon>Saccharomycotina</taxon>
        <taxon>Pichiomycetes</taxon>
        <taxon>Debaryomycetaceae</taxon>
        <taxon>Hyphopichia</taxon>
    </lineage>
</organism>
<proteinExistence type="predicted"/>
<gene>
    <name evidence="2" type="ORF">HYPBUDRAFT_88703</name>
</gene>
<feature type="domain" description="Serine aminopeptidase S33" evidence="1">
    <location>
        <begin position="5"/>
        <end position="259"/>
    </location>
</feature>
<dbReference type="EMBL" id="KV454539">
    <property type="protein sequence ID" value="ODV69147.1"/>
    <property type="molecule type" value="Genomic_DNA"/>
</dbReference>
<dbReference type="InterPro" id="IPR029058">
    <property type="entry name" value="AB_hydrolase_fold"/>
</dbReference>
<dbReference type="GeneID" id="30998374"/>
<evidence type="ECO:0000313" key="2">
    <source>
        <dbReference type="EMBL" id="ODV69147.1"/>
    </source>
</evidence>
<name>A0A1E4RPG2_9ASCO</name>
<dbReference type="STRING" id="984485.A0A1E4RPG2"/>
<keyword evidence="2" id="KW-0378">Hydrolase</keyword>
<dbReference type="InterPro" id="IPR051044">
    <property type="entry name" value="MAG_DAG_Lipase"/>
</dbReference>
<dbReference type="InterPro" id="IPR022742">
    <property type="entry name" value="Hydrolase_4"/>
</dbReference>
<feature type="non-terminal residue" evidence="2">
    <location>
        <position position="1"/>
    </location>
</feature>
<dbReference type="AlphaFoldDB" id="A0A1E4RPG2"/>
<evidence type="ECO:0000259" key="1">
    <source>
        <dbReference type="Pfam" id="PF12146"/>
    </source>
</evidence>
<protein>
    <submittedName>
        <fullName evidence="2">Alpha/beta-hydrolase</fullName>
    </submittedName>
</protein>
<dbReference type="Proteomes" id="UP000095085">
    <property type="component" value="Unassembled WGS sequence"/>
</dbReference>
<sequence>DEDGPIRGKILFLHGWSEHSSLYYRIMEFFTSLGYECWIYDQRGTGETSKGKYKGRSGRNKDVAYKDLDKLIEIAFDFSDSCLHHNKESLTYSLVGHSMGGTIALGYGFKGKYRNKINNIITSAPLIDYPPNLELSSIKYAILSKICDWFPYQRYQLSKSKDAVTSDPQWKEYLEAEADECNISTLSQLKFILDRAQEITELLSASQFPSSINILIFHSKDDFISSHIKSKNFFNNLKVSRKEYVTISKAKHALFMENDEVFKLVCLHIKDFMK</sequence>
<dbReference type="SUPFAM" id="SSF53474">
    <property type="entry name" value="alpha/beta-Hydrolases"/>
    <property type="match status" value="1"/>
</dbReference>
<dbReference type="GO" id="GO:0016787">
    <property type="term" value="F:hydrolase activity"/>
    <property type="evidence" value="ECO:0007669"/>
    <property type="project" value="UniProtKB-KW"/>
</dbReference>
<accession>A0A1E4RPG2</accession>
<dbReference type="Gene3D" id="3.40.50.1820">
    <property type="entry name" value="alpha/beta hydrolase"/>
    <property type="match status" value="1"/>
</dbReference>
<dbReference type="Pfam" id="PF12146">
    <property type="entry name" value="Hydrolase_4"/>
    <property type="match status" value="1"/>
</dbReference>
<dbReference type="OrthoDB" id="10249433at2759"/>